<evidence type="ECO:0000313" key="3">
    <source>
        <dbReference type="Proteomes" id="UP000323142"/>
    </source>
</evidence>
<dbReference type="PANTHER" id="PTHR42923">
    <property type="entry name" value="PROTOPORPHYRINOGEN OXIDASE"/>
    <property type="match status" value="1"/>
</dbReference>
<name>A0A5B2VI65_9HYPH</name>
<evidence type="ECO:0000259" key="1">
    <source>
        <dbReference type="Pfam" id="PF01593"/>
    </source>
</evidence>
<protein>
    <submittedName>
        <fullName evidence="2">NAD(P)-binding protein</fullName>
    </submittedName>
</protein>
<gene>
    <name evidence="2" type="ORF">F0L46_05690</name>
</gene>
<dbReference type="InterPro" id="IPR036188">
    <property type="entry name" value="FAD/NAD-bd_sf"/>
</dbReference>
<dbReference type="RefSeq" id="WP_149816088.1">
    <property type="nucleotide sequence ID" value="NZ_VUOA01000013.1"/>
</dbReference>
<accession>A0A5B2VI65</accession>
<dbReference type="GO" id="GO:0016491">
    <property type="term" value="F:oxidoreductase activity"/>
    <property type="evidence" value="ECO:0007669"/>
    <property type="project" value="InterPro"/>
</dbReference>
<reference evidence="2 3" key="2">
    <citation type="submission" date="2019-09" db="EMBL/GenBank/DDBJ databases">
        <authorList>
            <person name="Jin C."/>
        </authorList>
    </citation>
    <scope>NUCLEOTIDE SEQUENCE [LARGE SCALE GENOMIC DNA]</scope>
    <source>
        <strain evidence="2 3">BN140002</strain>
    </source>
</reference>
<feature type="domain" description="Amine oxidase" evidence="1">
    <location>
        <begin position="12"/>
        <end position="403"/>
    </location>
</feature>
<organism evidence="2 3">
    <name type="scientific">Salinarimonas soli</name>
    <dbReference type="NCBI Taxonomy" id="1638099"/>
    <lineage>
        <taxon>Bacteria</taxon>
        <taxon>Pseudomonadati</taxon>
        <taxon>Pseudomonadota</taxon>
        <taxon>Alphaproteobacteria</taxon>
        <taxon>Hyphomicrobiales</taxon>
        <taxon>Salinarimonadaceae</taxon>
        <taxon>Salinarimonas</taxon>
    </lineage>
</organism>
<dbReference type="Pfam" id="PF01593">
    <property type="entry name" value="Amino_oxidase"/>
    <property type="match status" value="1"/>
</dbReference>
<dbReference type="Proteomes" id="UP000323142">
    <property type="component" value="Unassembled WGS sequence"/>
</dbReference>
<dbReference type="PRINTS" id="PR00411">
    <property type="entry name" value="PNDRDTASEI"/>
</dbReference>
<comment type="caution">
    <text evidence="2">The sequence shown here is derived from an EMBL/GenBank/DDBJ whole genome shotgun (WGS) entry which is preliminary data.</text>
</comment>
<sequence length="404" mass="42142">MSGRVHVVGGGVAGLAAALAAVRAGRAVVLHEATGQAGGRARTVTPADGFHHDNGTHVLLTANRRALALLGSVGARERWIEPEADGLPVFDARNGRLARVGLSPLSWLKGSLRPEGLGLRDVVRLGAMALPLPDRSILAAIGPRPIMDSLVEPLTVAVLNTPVAVASSRRLGRALRRVAMPGGARLLVARDGLGPDLITPAVDALRRLGAEIRTGARLRALAVENGRAAALVFGAERVSLGPQDRVVLALPPAEIKRLLPHLTVPDAFEPIVNAHFQVRGPALPRFVGLRGALSQWALARHDHVSVTVSAAGDAAERDPDGLLAQIWSEIAPAFAAAGVPLVRLAEARVVKEKRATIRQAAGPMPLPPERPLANLALAGDWLGDLPATIESAVMSGERAARLVG</sequence>
<dbReference type="Gene3D" id="3.50.50.60">
    <property type="entry name" value="FAD/NAD(P)-binding domain"/>
    <property type="match status" value="1"/>
</dbReference>
<dbReference type="InterPro" id="IPR050464">
    <property type="entry name" value="Zeta_carotene_desat/Oxidored"/>
</dbReference>
<keyword evidence="3" id="KW-1185">Reference proteome</keyword>
<dbReference type="InterPro" id="IPR002937">
    <property type="entry name" value="Amino_oxidase"/>
</dbReference>
<dbReference type="PANTHER" id="PTHR42923:SF47">
    <property type="entry name" value="BLR3003 PROTEIN"/>
    <property type="match status" value="1"/>
</dbReference>
<dbReference type="EMBL" id="VUOA01000013">
    <property type="protein sequence ID" value="KAA2238318.1"/>
    <property type="molecule type" value="Genomic_DNA"/>
</dbReference>
<dbReference type="SUPFAM" id="SSF51905">
    <property type="entry name" value="FAD/NAD(P)-binding domain"/>
    <property type="match status" value="1"/>
</dbReference>
<proteinExistence type="predicted"/>
<dbReference type="OrthoDB" id="7849608at2"/>
<reference evidence="2 3" key="1">
    <citation type="submission" date="2019-09" db="EMBL/GenBank/DDBJ databases">
        <title>Salinarimonas rosea gen. nov., sp. nov., a new member of the a-2 subgroup of the Proteobacteria.</title>
        <authorList>
            <person name="Liu J."/>
        </authorList>
    </citation>
    <scope>NUCLEOTIDE SEQUENCE [LARGE SCALE GENOMIC DNA]</scope>
    <source>
        <strain evidence="2 3">BN140002</strain>
    </source>
</reference>
<evidence type="ECO:0000313" key="2">
    <source>
        <dbReference type="EMBL" id="KAA2238318.1"/>
    </source>
</evidence>
<dbReference type="AlphaFoldDB" id="A0A5B2VI65"/>